<dbReference type="Gene3D" id="3.30.420.10">
    <property type="entry name" value="Ribonuclease H-like superfamily/Ribonuclease H"/>
    <property type="match status" value="1"/>
</dbReference>
<dbReference type="InterPro" id="IPR036397">
    <property type="entry name" value="RNaseH_sf"/>
</dbReference>
<accession>A0A833ZHP3</accession>
<dbReference type="Proteomes" id="UP000664940">
    <property type="component" value="Unassembled WGS sequence"/>
</dbReference>
<dbReference type="PANTHER" id="PTHR12801">
    <property type="entry name" value="RNA EXONUCLEASE REXO1 / RECO3 FAMILY MEMBER-RELATED"/>
    <property type="match status" value="1"/>
</dbReference>
<comment type="subcellular location">
    <subcellularLocation>
        <location evidence="1">Nucleus</location>
    </subcellularLocation>
</comment>
<keyword evidence="3" id="KW-0540">Nuclease</keyword>
<feature type="region of interest" description="Disordered" evidence="7">
    <location>
        <begin position="425"/>
        <end position="445"/>
    </location>
</feature>
<feature type="compositionally biased region" description="Basic and acidic residues" evidence="7">
    <location>
        <begin position="118"/>
        <end position="135"/>
    </location>
</feature>
<dbReference type="SUPFAM" id="SSF53098">
    <property type="entry name" value="Ribonuclease H-like"/>
    <property type="match status" value="1"/>
</dbReference>
<dbReference type="GO" id="GO:0004527">
    <property type="term" value="F:exonuclease activity"/>
    <property type="evidence" value="ECO:0007669"/>
    <property type="project" value="UniProtKB-KW"/>
</dbReference>
<dbReference type="CDD" id="cd06145">
    <property type="entry name" value="REX1_like"/>
    <property type="match status" value="1"/>
</dbReference>
<gene>
    <name evidence="9" type="ORF">HJG60_016252</name>
</gene>
<sequence>MSQPRRYSRPVSSSKYVVDDSKPSTDLEYDPLSNFSARLLSRASSKDDRAPKRPRGSRGSSEPYTPALKKPCDPFSGCDARFSDSDDDAATALGDRPATASPLRAQAGAESKGPSKPGSREGQEPEEGGLRETKEMAVQYDVGDLRQPPKGLDGACPAKSSSPPATTSKECSGPKKGRPKKKKSEVLPAPGPTDGIRKTDRGKDGEHRRPAVKPHANKKSSQAGSVQRRAERPQGTKKKSSLATSMASSGKGVNDQLRPQPSPSPTRGAAPQLLDKMGGKSPPGKLVERKAHSLDEGTSQTAPKLQRRTLSHADLFGDESEDEDPGPMAPGSYPPALPSLSSSSDSDSDSSLGLSATRGPHKRLKASLHPSPCRAAAASSSSSSSSSSSGAGTDVDYSALEKEVDFDSDPMEECLRIFNESTCVKTEDRGRLARQPPKEEKVENKEQLGLTTLFPGQKRRISHLSKQGKEPEPVRRGPLPPTRLPTAQEVCYRRAQLAQRESASWLQAAQRPPEKPSSIHIAVPGEKRRIAHVPNPCLATGAKRTLAASSSQPPNGLELGSQPLKTRTLSGMASKTTSTITPKRVAHSPSLQSLKKPVIPKEFGGKVPTVIRQRYLNLFIEECLKFCSSNQEAIEKALNEEKVAYDRSPSKNIYLNVAVNTLKKLRGLVPSTVPGLSKTSGRRVVSHEVVLGGKLAAKTSFSLSRPNSPRVEDLKGAALYDRLKEYLLTEDQLKENGYPFPHPKRPGGAVIFTAEEKPPKDSSCRVCCRCGTEYLVSPSGRCVREEECYYHWGRLRRNRAAGGWETQYMCCSAAIGSTGCQVAKQHVQDGRKENLEGFMKTFDKELPEDAHPGIYALDCEMSYTTYGLELTRVTVVDTDMQVVYDTFVKPDNEIVDYNTRFSGVTEADLADTNISLRDVQAVLLSMFNANTILIGHSLESDLLALKVIHSTVVDTSVLFPHRLGLPYKRSLRNLMADYLRQIIQDNVDGHSSSEDASACMHLVIWKIREDAKTKR</sequence>
<dbReference type="EMBL" id="JABVXQ010000008">
    <property type="protein sequence ID" value="KAF6096633.1"/>
    <property type="molecule type" value="Genomic_DNA"/>
</dbReference>
<dbReference type="FunFam" id="3.30.420.10:FF:000021">
    <property type="entry name" value="RNA exonuclease 1 homolog"/>
    <property type="match status" value="1"/>
</dbReference>
<evidence type="ECO:0000313" key="10">
    <source>
        <dbReference type="Proteomes" id="UP000664940"/>
    </source>
</evidence>
<keyword evidence="6" id="KW-0539">Nucleus</keyword>
<dbReference type="AlphaFoldDB" id="A0A833ZHP3"/>
<evidence type="ECO:0000256" key="5">
    <source>
        <dbReference type="ARBA" id="ARBA00022839"/>
    </source>
</evidence>
<feature type="region of interest" description="Disordered" evidence="7">
    <location>
        <begin position="1"/>
        <end position="396"/>
    </location>
</feature>
<name>A0A833ZHP3_9CHIR</name>
<evidence type="ECO:0000313" key="9">
    <source>
        <dbReference type="EMBL" id="KAF6096633.1"/>
    </source>
</evidence>
<feature type="compositionally biased region" description="Low complexity" evidence="7">
    <location>
        <begin position="338"/>
        <end position="356"/>
    </location>
</feature>
<evidence type="ECO:0000256" key="7">
    <source>
        <dbReference type="SAM" id="MobiDB-lite"/>
    </source>
</evidence>
<dbReference type="InterPro" id="IPR012337">
    <property type="entry name" value="RNaseH-like_sf"/>
</dbReference>
<comment type="similarity">
    <text evidence="2">Belongs to the REXO1/REXO3 family.</text>
</comment>
<feature type="compositionally biased region" description="Basic and acidic residues" evidence="7">
    <location>
        <begin position="286"/>
        <end position="295"/>
    </location>
</feature>
<dbReference type="InterPro" id="IPR013520">
    <property type="entry name" value="Ribonucl_H"/>
</dbReference>
<feature type="domain" description="Exonuclease" evidence="8">
    <location>
        <begin position="853"/>
        <end position="1012"/>
    </location>
</feature>
<keyword evidence="5 9" id="KW-0269">Exonuclease</keyword>
<evidence type="ECO:0000256" key="3">
    <source>
        <dbReference type="ARBA" id="ARBA00022722"/>
    </source>
</evidence>
<dbReference type="GO" id="GO:0005634">
    <property type="term" value="C:nucleus"/>
    <property type="evidence" value="ECO:0007669"/>
    <property type="project" value="UniProtKB-SubCell"/>
</dbReference>
<feature type="region of interest" description="Disordered" evidence="7">
    <location>
        <begin position="462"/>
        <end position="483"/>
    </location>
</feature>
<keyword evidence="4" id="KW-0378">Hydrolase</keyword>
<evidence type="ECO:0000259" key="8">
    <source>
        <dbReference type="SMART" id="SM00479"/>
    </source>
</evidence>
<feature type="compositionally biased region" description="Low complexity" evidence="7">
    <location>
        <begin position="157"/>
        <end position="169"/>
    </location>
</feature>
<feature type="compositionally biased region" description="Acidic residues" evidence="7">
    <location>
        <begin position="316"/>
        <end position="325"/>
    </location>
</feature>
<feature type="compositionally biased region" description="Low complexity" evidence="7">
    <location>
        <begin position="375"/>
        <end position="389"/>
    </location>
</feature>
<evidence type="ECO:0000256" key="1">
    <source>
        <dbReference type="ARBA" id="ARBA00004123"/>
    </source>
</evidence>
<evidence type="ECO:0000256" key="6">
    <source>
        <dbReference type="ARBA" id="ARBA00023242"/>
    </source>
</evidence>
<feature type="compositionally biased region" description="Basic and acidic residues" evidence="7">
    <location>
        <begin position="195"/>
        <end position="209"/>
    </location>
</feature>
<dbReference type="SMART" id="SM00479">
    <property type="entry name" value="EXOIII"/>
    <property type="match status" value="1"/>
</dbReference>
<dbReference type="InterPro" id="IPR034922">
    <property type="entry name" value="REX1-like_exo"/>
</dbReference>
<dbReference type="InterPro" id="IPR031736">
    <property type="entry name" value="REXO1-like_dom"/>
</dbReference>
<dbReference type="PANTHER" id="PTHR12801:SF62">
    <property type="entry name" value="RNA EXONUCLEASE 1 HOMOLOG"/>
    <property type="match status" value="1"/>
</dbReference>
<evidence type="ECO:0000256" key="2">
    <source>
        <dbReference type="ARBA" id="ARBA00006357"/>
    </source>
</evidence>
<reference evidence="9 10" key="1">
    <citation type="journal article" date="2020" name="Nature">
        <title>Six reference-quality genomes reveal evolution of bat adaptations.</title>
        <authorList>
            <person name="Jebb D."/>
            <person name="Huang Z."/>
            <person name="Pippel M."/>
            <person name="Hughes G.M."/>
            <person name="Lavrichenko K."/>
            <person name="Devanna P."/>
            <person name="Winkler S."/>
            <person name="Jermiin L.S."/>
            <person name="Skirmuntt E.C."/>
            <person name="Katzourakis A."/>
            <person name="Burkitt-Gray L."/>
            <person name="Ray D.A."/>
            <person name="Sullivan K.A.M."/>
            <person name="Roscito J.G."/>
            <person name="Kirilenko B.M."/>
            <person name="Davalos L.M."/>
            <person name="Corthals A.P."/>
            <person name="Power M.L."/>
            <person name="Jones G."/>
            <person name="Ransome R.D."/>
            <person name="Dechmann D.K.N."/>
            <person name="Locatelli A.G."/>
            <person name="Puechmaille S.J."/>
            <person name="Fedrigo O."/>
            <person name="Jarvis E.D."/>
            <person name="Hiller M."/>
            <person name="Vernes S.C."/>
            <person name="Myers E.W."/>
            <person name="Teeling E.C."/>
        </authorList>
    </citation>
    <scope>NUCLEOTIDE SEQUENCE [LARGE SCALE GENOMIC DNA]</scope>
    <source>
        <strain evidence="9">Bat1K_MPI-CBG_1</strain>
    </source>
</reference>
<dbReference type="Pfam" id="PF15870">
    <property type="entry name" value="EloA-BP1"/>
    <property type="match status" value="1"/>
</dbReference>
<proteinExistence type="inferred from homology"/>
<protein>
    <submittedName>
        <fullName evidence="9">RNA exonuclease 1-like protein</fullName>
    </submittedName>
</protein>
<dbReference type="InterPro" id="IPR047021">
    <property type="entry name" value="REXO1/3/4-like"/>
</dbReference>
<organism evidence="9 10">
    <name type="scientific">Phyllostomus discolor</name>
    <name type="common">pale spear-nosed bat</name>
    <dbReference type="NCBI Taxonomy" id="89673"/>
    <lineage>
        <taxon>Eukaryota</taxon>
        <taxon>Metazoa</taxon>
        <taxon>Chordata</taxon>
        <taxon>Craniata</taxon>
        <taxon>Vertebrata</taxon>
        <taxon>Euteleostomi</taxon>
        <taxon>Mammalia</taxon>
        <taxon>Eutheria</taxon>
        <taxon>Laurasiatheria</taxon>
        <taxon>Chiroptera</taxon>
        <taxon>Yangochiroptera</taxon>
        <taxon>Phyllostomidae</taxon>
        <taxon>Phyllostominae</taxon>
        <taxon>Phyllostomus</taxon>
    </lineage>
</organism>
<dbReference type="GO" id="GO:0003676">
    <property type="term" value="F:nucleic acid binding"/>
    <property type="evidence" value="ECO:0007669"/>
    <property type="project" value="InterPro"/>
</dbReference>
<comment type="caution">
    <text evidence="9">The sequence shown here is derived from an EMBL/GenBank/DDBJ whole genome shotgun (WGS) entry which is preliminary data.</text>
</comment>
<evidence type="ECO:0000256" key="4">
    <source>
        <dbReference type="ARBA" id="ARBA00022801"/>
    </source>
</evidence>